<dbReference type="InterPro" id="IPR028994">
    <property type="entry name" value="Integrin_alpha_N"/>
</dbReference>
<dbReference type="RefSeq" id="WP_251261449.1">
    <property type="nucleotide sequence ID" value="NZ_JAMQGP010000004.1"/>
</dbReference>
<dbReference type="SUPFAM" id="SSF69318">
    <property type="entry name" value="Integrin alpha N-terminal domain"/>
    <property type="match status" value="1"/>
</dbReference>
<dbReference type="InterPro" id="IPR003284">
    <property type="entry name" value="Sal_SpvB"/>
</dbReference>
<dbReference type="Gene3D" id="2.60.40.10">
    <property type="entry name" value="Immunoglobulins"/>
    <property type="match status" value="4"/>
</dbReference>
<keyword evidence="6" id="KW-1185">Reference proteome</keyword>
<evidence type="ECO:0000256" key="2">
    <source>
        <dbReference type="ARBA" id="ARBA00022525"/>
    </source>
</evidence>
<evidence type="ECO:0000313" key="6">
    <source>
        <dbReference type="Proteomes" id="UP001165393"/>
    </source>
</evidence>
<comment type="caution">
    <text evidence="5">The sequence shown here is derived from an EMBL/GenBank/DDBJ whole genome shotgun (WGS) entry which is preliminary data.</text>
</comment>
<name>A0AA42B877_9GAMM</name>
<evidence type="ECO:0000256" key="3">
    <source>
        <dbReference type="ARBA" id="ARBA00023026"/>
    </source>
</evidence>
<dbReference type="SUPFAM" id="SSF49265">
    <property type="entry name" value="Fibronectin type III"/>
    <property type="match status" value="2"/>
</dbReference>
<dbReference type="GO" id="GO:0005576">
    <property type="term" value="C:extracellular region"/>
    <property type="evidence" value="ECO:0007669"/>
    <property type="project" value="UniProtKB-SubCell"/>
</dbReference>
<feature type="domain" description="Fibronectin type-III" evidence="4">
    <location>
        <begin position="496"/>
        <end position="589"/>
    </location>
</feature>
<organism evidence="5 6">
    <name type="scientific">Echinimonas agarilytica</name>
    <dbReference type="NCBI Taxonomy" id="1215918"/>
    <lineage>
        <taxon>Bacteria</taxon>
        <taxon>Pseudomonadati</taxon>
        <taxon>Pseudomonadota</taxon>
        <taxon>Gammaproteobacteria</taxon>
        <taxon>Alteromonadales</taxon>
        <taxon>Echinimonadaceae</taxon>
        <taxon>Echinimonas</taxon>
    </lineage>
</organism>
<dbReference type="SMART" id="SM00060">
    <property type="entry name" value="FN3"/>
    <property type="match status" value="4"/>
</dbReference>
<dbReference type="CDD" id="cd00063">
    <property type="entry name" value="FN3"/>
    <property type="match status" value="1"/>
</dbReference>
<dbReference type="PANTHER" id="PTHR32305">
    <property type="match status" value="1"/>
</dbReference>
<dbReference type="Pfam" id="PF12256">
    <property type="entry name" value="TcdB_toxin_midN"/>
    <property type="match status" value="1"/>
</dbReference>
<dbReference type="Proteomes" id="UP001165393">
    <property type="component" value="Unassembled WGS sequence"/>
</dbReference>
<gene>
    <name evidence="5" type="ORF">NAF29_10120</name>
</gene>
<dbReference type="PROSITE" id="PS50853">
    <property type="entry name" value="FN3"/>
    <property type="match status" value="1"/>
</dbReference>
<accession>A0AA42B877</accession>
<reference evidence="5 6" key="1">
    <citation type="journal article" date="2013" name="Antonie Van Leeuwenhoek">
        <title>Echinimonas agarilytica gen. nov., sp. nov., a new gammaproteobacterium isolated from the sea urchin Strongylocentrotus intermedius.</title>
        <authorList>
            <person name="Nedashkovskaya O.I."/>
            <person name="Stenkova A.M."/>
            <person name="Zhukova N.V."/>
            <person name="Van Trappen S."/>
            <person name="Lee J.S."/>
            <person name="Kim S.B."/>
        </authorList>
    </citation>
    <scope>NUCLEOTIDE SEQUENCE [LARGE SCALE GENOMIC DNA]</scope>
    <source>
        <strain evidence="5 6">KMM 6351</strain>
    </source>
</reference>
<comment type="subcellular location">
    <subcellularLocation>
        <location evidence="1">Secreted</location>
    </subcellularLocation>
</comment>
<dbReference type="PANTHER" id="PTHR32305:SF15">
    <property type="entry name" value="PROTEIN RHSA-RELATED"/>
    <property type="match status" value="1"/>
</dbReference>
<proteinExistence type="predicted"/>
<dbReference type="NCBIfam" id="TIGR03696">
    <property type="entry name" value="Rhs_assc_core"/>
    <property type="match status" value="1"/>
</dbReference>
<sequence>MAVTVNKNIAPTISLSASSSATGEFSIHWTGGKWKGNAPIEVSIQEYLGAALNRTLPSSKAPHAITVTQQGSYKYRIKACHKVTSYDRTSGKTYETIGDCQYSSYGSITYDLPVPAKVSSLTLGDSEGAYDTDGRIDLSWNTVSYASKYDVLYGKKGSTKSKLTLTTTARSFTGLSDSTWEFQVRACNKFNECGAYSAIASKQVLRFPSTPPALTLDKTSSYNGSFKLTWGQSSNSVSHYEWREKLSTQTSWPSFTSNSTSRTLTRNKANGTWQYQVRACNTVGCSTVASTSIEVDKDIIPTLSIALTTTSRGSFSASWTGGKWQSRTPTTIEIQEYEGAAHKRSINASTSPKSISLNNQGTFKYRVKACFSRSSDAQPIGTDDHCTYSNFDSITYDRPAPASAPSVSLDGVEGNYDTNGNLKLSWTAISSATHYQIRSGKKGTIKTTVSNNALSKTFSGLLDGTWEFEVNACNEFNECSNWSDIQSQIIRLAPGAVKDLTVDVATSYDGNFILSWEPPEDTVTEYQIRESDDGGQTWQEFKSVGSNRVISYYKDLDATYVVQVRACNITSCGDERTISTKVILDTSPTLAITPQETTDGKYSVSWEPGRIGGKAPYYVTLYEQGSLGQKKYSAPSQPLNLEMVDQGIVEYELESCAQVTETSFDRITGEPFETYGKGKCLKSEVKLVRYVSNLDAPSPEVPKHPMDEVDPNAPTFHGSLSGQFRVNEAGHVNYSVPIDIPTGIAGIKPEVSLLYSSNNGLGVAGIGWSLAGQSSISRCKTVPEIGPDQGSFLPVRLDGTDALCLDGSRLIEVDRYGDEVEFRPELSPKVKVISSGENYQEFTVFREDGSTSYYGSSQVSTLSTIDGIPVSWLMDTTKDNMGNTINYIYEAHKDDADVEEVLLHKIEYSGNTIEFIYEKSPHISPIKYSYGKKFQRHHRLSEILVINHLDEPLSSYFLEFDTYSQNRTSDVIKSIRHCSGSLKEQCKSPLIFETPLEPAYLFSDNQRLQTNVDRIYNFIGLDINNDHQQEIIYLANADSDYVGLWLHDNSVNHGMSVDGSSHSFKGVLKVDNQISEHADIKTLPFTRADQSGDDLIFSYQTDGHYQIHYIDLSNEKFEPIDLNSYLDWNPKDIYPFDVNADGLVDLMISSNSGDTYQLINQGLQKSEIKLGLNSFSSPELLSGKMLIPDQYSAADFNGDGIMDRLAYQVDCNSDYSSSLDPSGGDGYGYVVSVNSKPEFGHINLGKLSYSSFSEELFVLHRYSGTSDRDFCKEDFKLEDFQNDFMYADVNGDGLSDIIKNLRSGTPQIWFSTGVGFTTPQHHSLEEDYLINYAEQLLDVNSDGVLDFVYIHSNRDNLSNYDIDTSSHNYIAFRKMEGDTLSEYQLLDDENIISDTVPMSRFMDLNGDGAIDRVAAKNNSFVIEYGTSRPEERQRMITAIEDGFGNRTEIEYSNLNDSNWSGYKTDNLGHKLNYHREFPVFDINGPMPVVSKVTSDAPSTNNPDSSLSVRYQYENLRMQSGGRGALGFEKLTTIDESTGVRTTTTYAQEFPFIGMPISTEKHYLGDLLQRSNNELNSLELDEKGVIQFPYIEISEEFNYRFDQNDGELGALNASTQVVNSMSYMLASSGTVSYPLLEESTSNTTNMITGEINIIKTQNEYQFEQPTRWWINRLSRTEVVHDNGIEMVTRTTEFEYDHAHGMLDREIVAPGDETHQLTRFYSYDALGNKVATISCSYDIESCTVDGNLPPHNATAAVLRKSIVTFDAEGRYPISVSNGQFNTQTILERNKWGQPTKIRSMDGLITQQYYTSFGVPFFTETPSLGQFTLSYIELCNESCPTGAVTYRSEQKAGGSEVVAYFDQLGRKIAESKQGPFDKQWMLIEYDSKGRILRESTPHFSGDPVYWTTYDYEPTFGEAYRVTSPASIATGDQLIVETSRRGEDVFSTSKSNNSEQTTRRNYNLAGKVLEVEDSVGSITEFTYDAVGNLVQVENDDGGIIKTVFSPYGMKQSMSDPDKGEWSYQHNALGDLVTQTSPANEVTTIHRDSLGRTIKRIVNRNSSLLEQSVWNYSDDKPHRLDFETNGSATKKFTYDALGRLNNIFYSIDDQFFSETMTYDQYGRLFQTFDASGDFHGIQNVYQHGHLIAQKEARDTDGIVYFQVLDTDAWGNVTKSRQGNGLVTHHSFDPATGRLTGSQVGSGNVLSTLYGFDARGNLKSREELGTSYGLNVTEDVVENFHYDSLNRLKDVFRNGLPTQQITYMANGNILTKSDVEQDAQYQYGTKASSCARAAGLHAVTEIGTQNFCYDVKGNQTHAYMDGNLTREVTYSHFDKAKVITSHQGEQTGTTQFWYDANRKRYKRHDKLDAGSSRTTYYVGNVEVIIIADEDMVEYKRYLGGQAIHTIRSNGSRDTVYLHKDHLGSISAMTNSIGQVKQRMSFDAFGQRRTPLSGSPVQQYYDELSLENVLNITTRGFTGHEQVDHANIIHMNGRIYDPTLGRFLQADPFIQAPKNSQNFNRYSYVLNNPLSYTDPSGFFFDKLFKKINRALGDFAPFVSIAIGIIAGPWAAQAWHNAALVGFAAGGVATGSLRGALVGAFSAAAFYGIGQHFEGIKADNVAGKVANTLENGLTSAQFAGKIAAHAAVGGIASDLNGGKFGHGFWAAGVTQALGSHIDGVDSGSSFSVARVVVAAVVGGTVSKLTGGKFANGAVTGAFARAFNDELHKELPEDMSSADREVIAEELFDDAGNRARQLQTWIKSGDWESVKDAYPSLANERGISLEIGARSYVDEFRRIQALNVDLVVSKNTYRHAENIVAHGASAAINPNKLSIIQSIATFFAPTPPPAMRHTFVYGRETVDVRFTKR</sequence>
<dbReference type="Gene3D" id="2.180.10.10">
    <property type="entry name" value="RHS repeat-associated core"/>
    <property type="match status" value="2"/>
</dbReference>
<dbReference type="InterPro" id="IPR022045">
    <property type="entry name" value="TcdB_toxin_mid/N"/>
</dbReference>
<keyword evidence="3" id="KW-0843">Virulence</keyword>
<dbReference type="InterPro" id="IPR036116">
    <property type="entry name" value="FN3_sf"/>
</dbReference>
<dbReference type="InterPro" id="IPR013783">
    <property type="entry name" value="Ig-like_fold"/>
</dbReference>
<dbReference type="InterPro" id="IPR022385">
    <property type="entry name" value="Rhs_assc_core"/>
</dbReference>
<dbReference type="InterPro" id="IPR003961">
    <property type="entry name" value="FN3_dom"/>
</dbReference>
<protein>
    <recommendedName>
        <fullName evidence="4">Fibronectin type-III domain-containing protein</fullName>
    </recommendedName>
</protein>
<keyword evidence="2" id="KW-0964">Secreted</keyword>
<dbReference type="Pfam" id="PF03534">
    <property type="entry name" value="SpvB"/>
    <property type="match status" value="1"/>
</dbReference>
<evidence type="ECO:0000259" key="4">
    <source>
        <dbReference type="PROSITE" id="PS50853"/>
    </source>
</evidence>
<dbReference type="InterPro" id="IPR050708">
    <property type="entry name" value="T6SS_VgrG/RHS"/>
</dbReference>
<evidence type="ECO:0000313" key="5">
    <source>
        <dbReference type="EMBL" id="MCM2680021.1"/>
    </source>
</evidence>
<dbReference type="GO" id="GO:0005737">
    <property type="term" value="C:cytoplasm"/>
    <property type="evidence" value="ECO:0007669"/>
    <property type="project" value="InterPro"/>
</dbReference>
<evidence type="ECO:0000256" key="1">
    <source>
        <dbReference type="ARBA" id="ARBA00004613"/>
    </source>
</evidence>
<dbReference type="EMBL" id="JAMQGP010000004">
    <property type="protein sequence ID" value="MCM2680021.1"/>
    <property type="molecule type" value="Genomic_DNA"/>
</dbReference>